<dbReference type="EMBL" id="MU003499">
    <property type="protein sequence ID" value="KAF2473781.1"/>
    <property type="molecule type" value="Genomic_DNA"/>
</dbReference>
<name>A0ACB6R5R1_9PLEO</name>
<reference evidence="1" key="1">
    <citation type="journal article" date="2020" name="Stud. Mycol.">
        <title>101 Dothideomycetes genomes: a test case for predicting lifestyles and emergence of pathogens.</title>
        <authorList>
            <person name="Haridas S."/>
            <person name="Albert R."/>
            <person name="Binder M."/>
            <person name="Bloem J."/>
            <person name="Labutti K."/>
            <person name="Salamov A."/>
            <person name="Andreopoulos B."/>
            <person name="Baker S."/>
            <person name="Barry K."/>
            <person name="Bills G."/>
            <person name="Bluhm B."/>
            <person name="Cannon C."/>
            <person name="Castanera R."/>
            <person name="Culley D."/>
            <person name="Daum C."/>
            <person name="Ezra D."/>
            <person name="Gonzalez J."/>
            <person name="Henrissat B."/>
            <person name="Kuo A."/>
            <person name="Liang C."/>
            <person name="Lipzen A."/>
            <person name="Lutzoni F."/>
            <person name="Magnuson J."/>
            <person name="Mondo S."/>
            <person name="Nolan M."/>
            <person name="Ohm R."/>
            <person name="Pangilinan J."/>
            <person name="Park H.-J."/>
            <person name="Ramirez L."/>
            <person name="Alfaro M."/>
            <person name="Sun H."/>
            <person name="Tritt A."/>
            <person name="Yoshinaga Y."/>
            <person name="Zwiers L.-H."/>
            <person name="Turgeon B."/>
            <person name="Goodwin S."/>
            <person name="Spatafora J."/>
            <person name="Crous P."/>
            <person name="Grigoriev I."/>
        </authorList>
    </citation>
    <scope>NUCLEOTIDE SEQUENCE</scope>
    <source>
        <strain evidence="1">ATCC 200398</strain>
    </source>
</reference>
<comment type="caution">
    <text evidence="1">The sequence shown here is derived from an EMBL/GenBank/DDBJ whole genome shotgun (WGS) entry which is preliminary data.</text>
</comment>
<gene>
    <name evidence="1" type="ORF">BDR25DRAFT_301896</name>
</gene>
<accession>A0ACB6R5R1</accession>
<organism evidence="1 2">
    <name type="scientific">Lindgomyces ingoldianus</name>
    <dbReference type="NCBI Taxonomy" id="673940"/>
    <lineage>
        <taxon>Eukaryota</taxon>
        <taxon>Fungi</taxon>
        <taxon>Dikarya</taxon>
        <taxon>Ascomycota</taxon>
        <taxon>Pezizomycotina</taxon>
        <taxon>Dothideomycetes</taxon>
        <taxon>Pleosporomycetidae</taxon>
        <taxon>Pleosporales</taxon>
        <taxon>Lindgomycetaceae</taxon>
        <taxon>Lindgomyces</taxon>
    </lineage>
</organism>
<dbReference type="Proteomes" id="UP000799755">
    <property type="component" value="Unassembled WGS sequence"/>
</dbReference>
<sequence>MAALQDEGSVPFSIAHGQQHLRLLELPAEILELLDAPNPPPLSIKSQAASGASGTPSAKPAYAVLCTPTSSFQLRQVQTSNSLFVTQATLEAHGNEIPAPTICAIASCAATLELHPSTESSVVHLQAVLPVYDIVGGDVDVAGNGKSKPVIFSHIPLSDGQCESGWRELVAFEFAGSSYRPSANTLSQAWKSISAAALAEGVKLDSQFLTEDILRLVDEEGYPSDLILAILRLLAADNQDKTGPWSCLDRRKTACFVGKTLLEARQEKKYLTAEFLDDWRDLLPGTWREIAKLDTISGAYTLPSSTTIRFNERLAAAINAEDVTSNAASSSRKWHERFGRARQR</sequence>
<proteinExistence type="predicted"/>
<keyword evidence="2" id="KW-1185">Reference proteome</keyword>
<protein>
    <submittedName>
        <fullName evidence="1">Sister chromatid cohesion protein-like protein Dcc1</fullName>
    </submittedName>
</protein>
<evidence type="ECO:0000313" key="2">
    <source>
        <dbReference type="Proteomes" id="UP000799755"/>
    </source>
</evidence>
<evidence type="ECO:0000313" key="1">
    <source>
        <dbReference type="EMBL" id="KAF2473781.1"/>
    </source>
</evidence>